<keyword evidence="2" id="KW-0238">DNA-binding</keyword>
<feature type="domain" description="Myb-like" evidence="6">
    <location>
        <begin position="441"/>
        <end position="483"/>
    </location>
</feature>
<sequence>MSNVKQSKPPLSFLASEHPSKAAPLMRHIRQIQLAQGPPAIITGKIHALSLARTPSRLETGIRSLSGLAQKSHARTYLRLNVTPHGSRRLSAMDCYLGVRLGDNRQQLALSNFGERHSIYAIGKSSGKTILFGLTFQLAMFLIYQHQDIRMQKLKQWTWLCLSMTPHHAWQKPHKRNFDDDMSRTDAIKMQFHGSSPLIVWRAICFRGYTQIEFPFPPSLFIMHFVVKRRQNSEVILEFHPPTVAQHSRNLGFVHQVGAAGVIPQGSCVDCTNPHLECGETWSLTMHRFCGEQMGRSRMRSAISSIAFMSVEDSSPCSPRANSTTRPRKIWTPEEDVTLKTLVARYGDARGPQGHWKDIAAALQDRTAKDCRKRWFHSLDPSIKKGRWTAEEDQILLSAYARMGPAWHDIALLIPGRKDDQCSKRYMDILSPKVKDRLSGWSPQEDEVLREGVRTLGHRWSALSAKLPGRPPLTCRNRWRALSKTSKRPLTTGTPSPRSPATRKRGDATAFDAPEPSLNSLLVATEADADIRNVIDINGIVASMVEMSTGLDTDDFRFVGDAVSYNSILHQSQLSSNLPPSLDLGHLSEPLHQSLREPASNSHNSTPKEWKSNKFDTEIPQTNQSSTVRNLETSFSVPDITLETPALLPDPICSRISPSQYLYAFSDGNLPSQPTGPSIDVGPPQQVVHHHHHYHHHHHHHHHHYHDTEENLNDSLRQLEIEAETKSFQS</sequence>
<keyword evidence="4" id="KW-0539">Nucleus</keyword>
<keyword evidence="9" id="KW-1185">Reference proteome</keyword>
<evidence type="ECO:0000256" key="5">
    <source>
        <dbReference type="SAM" id="MobiDB-lite"/>
    </source>
</evidence>
<dbReference type="InterPro" id="IPR009057">
    <property type="entry name" value="Homeodomain-like_sf"/>
</dbReference>
<dbReference type="GO" id="GO:0042795">
    <property type="term" value="P:snRNA transcription by RNA polymerase II"/>
    <property type="evidence" value="ECO:0007669"/>
    <property type="project" value="TreeGrafter"/>
</dbReference>
<dbReference type="AlphaFoldDB" id="A0A9Q8T894"/>
<dbReference type="InterPro" id="IPR051575">
    <property type="entry name" value="Myb-like_DNA-bd"/>
</dbReference>
<feature type="compositionally biased region" description="Basic residues" evidence="5">
    <location>
        <begin position="688"/>
        <end position="705"/>
    </location>
</feature>
<dbReference type="Pfam" id="PF13921">
    <property type="entry name" value="Myb_DNA-bind_6"/>
    <property type="match status" value="1"/>
</dbReference>
<organism evidence="8 9">
    <name type="scientific">Colletotrichum lupini</name>
    <dbReference type="NCBI Taxonomy" id="145971"/>
    <lineage>
        <taxon>Eukaryota</taxon>
        <taxon>Fungi</taxon>
        <taxon>Dikarya</taxon>
        <taxon>Ascomycota</taxon>
        <taxon>Pezizomycotina</taxon>
        <taxon>Sordariomycetes</taxon>
        <taxon>Hypocreomycetidae</taxon>
        <taxon>Glomerellales</taxon>
        <taxon>Glomerellaceae</taxon>
        <taxon>Colletotrichum</taxon>
        <taxon>Colletotrichum acutatum species complex</taxon>
    </lineage>
</organism>
<dbReference type="InterPro" id="IPR001005">
    <property type="entry name" value="SANT/Myb"/>
</dbReference>
<dbReference type="CDD" id="cd00167">
    <property type="entry name" value="SANT"/>
    <property type="match status" value="2"/>
</dbReference>
<dbReference type="KEGG" id="clup:CLUP02_15578"/>
<protein>
    <submittedName>
        <fullName evidence="8">Uncharacterized protein</fullName>
    </submittedName>
</protein>
<evidence type="ECO:0000259" key="6">
    <source>
        <dbReference type="PROSITE" id="PS50090"/>
    </source>
</evidence>
<dbReference type="SUPFAM" id="SSF46689">
    <property type="entry name" value="Homeodomain-like"/>
    <property type="match status" value="2"/>
</dbReference>
<feature type="region of interest" description="Disordered" evidence="5">
    <location>
        <begin position="673"/>
        <end position="711"/>
    </location>
</feature>
<dbReference type="GeneID" id="73349512"/>
<evidence type="ECO:0000256" key="2">
    <source>
        <dbReference type="ARBA" id="ARBA00023125"/>
    </source>
</evidence>
<dbReference type="RefSeq" id="XP_049151648.1">
    <property type="nucleotide sequence ID" value="XM_049294502.1"/>
</dbReference>
<evidence type="ECO:0000313" key="8">
    <source>
        <dbReference type="EMBL" id="UQC90047.1"/>
    </source>
</evidence>
<evidence type="ECO:0000256" key="4">
    <source>
        <dbReference type="ARBA" id="ARBA00023242"/>
    </source>
</evidence>
<dbReference type="PROSITE" id="PS50090">
    <property type="entry name" value="MYB_LIKE"/>
    <property type="match status" value="3"/>
</dbReference>
<feature type="domain" description="HTH myb-type" evidence="7">
    <location>
        <begin position="331"/>
        <end position="375"/>
    </location>
</feature>
<name>A0A9Q8T894_9PEZI</name>
<dbReference type="GO" id="GO:0042796">
    <property type="term" value="P:snRNA transcription by RNA polymerase III"/>
    <property type="evidence" value="ECO:0007669"/>
    <property type="project" value="TreeGrafter"/>
</dbReference>
<feature type="domain" description="HTH myb-type" evidence="7">
    <location>
        <begin position="441"/>
        <end position="487"/>
    </location>
</feature>
<dbReference type="Gene3D" id="1.10.10.60">
    <property type="entry name" value="Homeodomain-like"/>
    <property type="match status" value="3"/>
</dbReference>
<dbReference type="GO" id="GO:0001006">
    <property type="term" value="F:RNA polymerase III type 3 promoter sequence-specific DNA binding"/>
    <property type="evidence" value="ECO:0007669"/>
    <property type="project" value="TreeGrafter"/>
</dbReference>
<keyword evidence="1" id="KW-0805">Transcription regulation</keyword>
<proteinExistence type="predicted"/>
<evidence type="ECO:0000259" key="7">
    <source>
        <dbReference type="PROSITE" id="PS51294"/>
    </source>
</evidence>
<evidence type="ECO:0000313" key="9">
    <source>
        <dbReference type="Proteomes" id="UP000830671"/>
    </source>
</evidence>
<feature type="domain" description="HTH myb-type" evidence="7">
    <location>
        <begin position="380"/>
        <end position="434"/>
    </location>
</feature>
<dbReference type="PROSITE" id="PS51294">
    <property type="entry name" value="HTH_MYB"/>
    <property type="match status" value="3"/>
</dbReference>
<dbReference type="GO" id="GO:0000978">
    <property type="term" value="F:RNA polymerase II cis-regulatory region sequence-specific DNA binding"/>
    <property type="evidence" value="ECO:0007669"/>
    <property type="project" value="TreeGrafter"/>
</dbReference>
<dbReference type="GO" id="GO:0019185">
    <property type="term" value="C:snRNA-activating protein complex"/>
    <property type="evidence" value="ECO:0007669"/>
    <property type="project" value="TreeGrafter"/>
</dbReference>
<reference evidence="8" key="1">
    <citation type="journal article" date="2021" name="Mol. Plant Microbe Interact.">
        <title>Complete Genome Sequence of the Plant-Pathogenic Fungus Colletotrichum lupini.</title>
        <authorList>
            <person name="Baroncelli R."/>
            <person name="Pensec F."/>
            <person name="Da Lio D."/>
            <person name="Boufleur T."/>
            <person name="Vicente I."/>
            <person name="Sarrocco S."/>
            <person name="Picot A."/>
            <person name="Baraldi E."/>
            <person name="Sukno S."/>
            <person name="Thon M."/>
            <person name="Le Floch G."/>
        </authorList>
    </citation>
    <scope>NUCLEOTIDE SEQUENCE</scope>
    <source>
        <strain evidence="8">IMI 504893</strain>
    </source>
</reference>
<dbReference type="Proteomes" id="UP000830671">
    <property type="component" value="Chromosome 8"/>
</dbReference>
<feature type="domain" description="Myb-like" evidence="6">
    <location>
        <begin position="323"/>
        <end position="379"/>
    </location>
</feature>
<feature type="domain" description="Myb-like" evidence="6">
    <location>
        <begin position="380"/>
        <end position="430"/>
    </location>
</feature>
<dbReference type="SMART" id="SM00717">
    <property type="entry name" value="SANT"/>
    <property type="match status" value="3"/>
</dbReference>
<dbReference type="PANTHER" id="PTHR46621">
    <property type="entry name" value="SNRNA-ACTIVATING PROTEIN COMPLEX SUBUNIT 4"/>
    <property type="match status" value="1"/>
</dbReference>
<feature type="region of interest" description="Disordered" evidence="5">
    <location>
        <begin position="595"/>
        <end position="614"/>
    </location>
</feature>
<keyword evidence="3" id="KW-0804">Transcription</keyword>
<evidence type="ECO:0000256" key="3">
    <source>
        <dbReference type="ARBA" id="ARBA00023163"/>
    </source>
</evidence>
<dbReference type="PANTHER" id="PTHR46621:SF1">
    <property type="entry name" value="SNRNA-ACTIVATING PROTEIN COMPLEX SUBUNIT 4"/>
    <property type="match status" value="1"/>
</dbReference>
<dbReference type="EMBL" id="CP019480">
    <property type="protein sequence ID" value="UQC90047.1"/>
    <property type="molecule type" value="Genomic_DNA"/>
</dbReference>
<accession>A0A9Q8T894</accession>
<dbReference type="InterPro" id="IPR017930">
    <property type="entry name" value="Myb_dom"/>
</dbReference>
<evidence type="ECO:0000256" key="1">
    <source>
        <dbReference type="ARBA" id="ARBA00023015"/>
    </source>
</evidence>
<dbReference type="Pfam" id="PF00249">
    <property type="entry name" value="Myb_DNA-binding"/>
    <property type="match status" value="1"/>
</dbReference>
<feature type="region of interest" description="Disordered" evidence="5">
    <location>
        <begin position="484"/>
        <end position="514"/>
    </location>
</feature>
<gene>
    <name evidence="8" type="ORF">CLUP02_15578</name>
</gene>